<keyword evidence="1" id="KW-0472">Membrane</keyword>
<evidence type="ECO:0000256" key="1">
    <source>
        <dbReference type="SAM" id="Phobius"/>
    </source>
</evidence>
<name>A0A6C0HM68_9ZZZZ</name>
<accession>A0A6C0HM68</accession>
<sequence>MGDKILLLFLIVLLLLLFLIIFSGNPKHLNIYSLNVCVEFLLYSEKMFPYKKFFSSLVIAVFSMFILNMVFIFGFT</sequence>
<dbReference type="EMBL" id="MN739991">
    <property type="protein sequence ID" value="QHT81781.1"/>
    <property type="molecule type" value="Genomic_DNA"/>
</dbReference>
<keyword evidence="1" id="KW-0812">Transmembrane</keyword>
<evidence type="ECO:0000313" key="2">
    <source>
        <dbReference type="EMBL" id="QHT81781.1"/>
    </source>
</evidence>
<keyword evidence="1" id="KW-1133">Transmembrane helix</keyword>
<feature type="transmembrane region" description="Helical" evidence="1">
    <location>
        <begin position="53"/>
        <end position="75"/>
    </location>
</feature>
<organism evidence="2">
    <name type="scientific">viral metagenome</name>
    <dbReference type="NCBI Taxonomy" id="1070528"/>
    <lineage>
        <taxon>unclassified sequences</taxon>
        <taxon>metagenomes</taxon>
        <taxon>organismal metagenomes</taxon>
    </lineage>
</organism>
<dbReference type="AlphaFoldDB" id="A0A6C0HM68"/>
<reference evidence="2" key="1">
    <citation type="journal article" date="2020" name="Nature">
        <title>Giant virus diversity and host interactions through global metagenomics.</title>
        <authorList>
            <person name="Schulz F."/>
            <person name="Roux S."/>
            <person name="Paez-Espino D."/>
            <person name="Jungbluth S."/>
            <person name="Walsh D.A."/>
            <person name="Denef V.J."/>
            <person name="McMahon K.D."/>
            <person name="Konstantinidis K.T."/>
            <person name="Eloe-Fadrosh E.A."/>
            <person name="Kyrpides N.C."/>
            <person name="Woyke T."/>
        </authorList>
    </citation>
    <scope>NUCLEOTIDE SEQUENCE</scope>
    <source>
        <strain evidence="2">GVMAG-M-3300023184-13</strain>
    </source>
</reference>
<proteinExistence type="predicted"/>
<protein>
    <submittedName>
        <fullName evidence="2">Uncharacterized protein</fullName>
    </submittedName>
</protein>